<dbReference type="AlphaFoldDB" id="D4TZD7"/>
<organism evidence="1 2">
    <name type="scientific">Schaalia odontolytica F0309</name>
    <dbReference type="NCBI Taxonomy" id="649742"/>
    <lineage>
        <taxon>Bacteria</taxon>
        <taxon>Bacillati</taxon>
        <taxon>Actinomycetota</taxon>
        <taxon>Actinomycetes</taxon>
        <taxon>Actinomycetales</taxon>
        <taxon>Actinomycetaceae</taxon>
        <taxon>Schaalia</taxon>
    </lineage>
</organism>
<evidence type="ECO:0000313" key="2">
    <source>
        <dbReference type="Proteomes" id="UP000003150"/>
    </source>
</evidence>
<sequence length="51" mass="5703">MTRRGRGRLSLSRVAGHGRVVCARRRGLPMPRASVRRRARTGAYSHDWSGA</sequence>
<dbReference type="Proteomes" id="UP000003150">
    <property type="component" value="Unassembled WGS sequence"/>
</dbReference>
<evidence type="ECO:0000313" key="1">
    <source>
        <dbReference type="EMBL" id="EFF79747.1"/>
    </source>
</evidence>
<gene>
    <name evidence="1" type="ORF">HMPREF0970_01318</name>
</gene>
<reference evidence="1 2" key="1">
    <citation type="submission" date="2009-10" db="EMBL/GenBank/DDBJ databases">
        <authorList>
            <person name="Weinstock G."/>
            <person name="Sodergren E."/>
            <person name="Clifton S."/>
            <person name="Fulton L."/>
            <person name="Fulton B."/>
            <person name="Courtney L."/>
            <person name="Fronick C."/>
            <person name="Harrison M."/>
            <person name="Strong C."/>
            <person name="Farmer C."/>
            <person name="Delahaunty K."/>
            <person name="Markovic C."/>
            <person name="Hall O."/>
            <person name="Minx P."/>
            <person name="Tomlinson C."/>
            <person name="Mitreva M."/>
            <person name="Nelson J."/>
            <person name="Hou S."/>
            <person name="Wollam A."/>
            <person name="Pepin K.H."/>
            <person name="Johnson M."/>
            <person name="Bhonagiri V."/>
            <person name="Nash W.E."/>
            <person name="Warren W."/>
            <person name="Chinwalla A."/>
            <person name="Mardis E.R."/>
            <person name="Wilson R.K."/>
        </authorList>
    </citation>
    <scope>NUCLEOTIDE SEQUENCE [LARGE SCALE GENOMIC DNA]</scope>
    <source>
        <strain evidence="1 2">F0309</strain>
    </source>
</reference>
<proteinExistence type="predicted"/>
<name>D4TZD7_9ACTO</name>
<dbReference type="EMBL" id="ACYT02000036">
    <property type="protein sequence ID" value="EFF79747.1"/>
    <property type="molecule type" value="Genomic_DNA"/>
</dbReference>
<comment type="caution">
    <text evidence="1">The sequence shown here is derived from an EMBL/GenBank/DDBJ whole genome shotgun (WGS) entry which is preliminary data.</text>
</comment>
<protein>
    <submittedName>
        <fullName evidence="1">Uncharacterized protein</fullName>
    </submittedName>
</protein>
<accession>D4TZD7</accession>
<dbReference type="HOGENOM" id="CLU_3094694_0_0_11"/>